<evidence type="ECO:0000313" key="1">
    <source>
        <dbReference type="EMBL" id="KAK7505395.1"/>
    </source>
</evidence>
<accession>A0ABD0M1H3</accession>
<dbReference type="Proteomes" id="UP001519460">
    <property type="component" value="Unassembled WGS sequence"/>
</dbReference>
<name>A0ABD0M1H3_9CAEN</name>
<protein>
    <submittedName>
        <fullName evidence="1">Uncharacterized protein</fullName>
    </submittedName>
</protein>
<dbReference type="EMBL" id="JACVVK020000011">
    <property type="protein sequence ID" value="KAK7505395.1"/>
    <property type="molecule type" value="Genomic_DNA"/>
</dbReference>
<proteinExistence type="predicted"/>
<sequence>MLTQFTKAFRRDPSMQPQRAVLGNGTGIQSRSTGYVKWGTSHCYSAPAGTVTYCTPVLRQEMLYGRCFDRLHRRFSRMGD</sequence>
<dbReference type="AlphaFoldDB" id="A0ABD0M1H3"/>
<keyword evidence="2" id="KW-1185">Reference proteome</keyword>
<comment type="caution">
    <text evidence="1">The sequence shown here is derived from an EMBL/GenBank/DDBJ whole genome shotgun (WGS) entry which is preliminary data.</text>
</comment>
<organism evidence="1 2">
    <name type="scientific">Batillaria attramentaria</name>
    <dbReference type="NCBI Taxonomy" id="370345"/>
    <lineage>
        <taxon>Eukaryota</taxon>
        <taxon>Metazoa</taxon>
        <taxon>Spiralia</taxon>
        <taxon>Lophotrochozoa</taxon>
        <taxon>Mollusca</taxon>
        <taxon>Gastropoda</taxon>
        <taxon>Caenogastropoda</taxon>
        <taxon>Sorbeoconcha</taxon>
        <taxon>Cerithioidea</taxon>
        <taxon>Batillariidae</taxon>
        <taxon>Batillaria</taxon>
    </lineage>
</organism>
<gene>
    <name evidence="1" type="ORF">BaRGS_00003557</name>
</gene>
<evidence type="ECO:0000313" key="2">
    <source>
        <dbReference type="Proteomes" id="UP001519460"/>
    </source>
</evidence>
<reference evidence="1 2" key="1">
    <citation type="journal article" date="2023" name="Sci. Data">
        <title>Genome assembly of the Korean intertidal mud-creeper Batillaria attramentaria.</title>
        <authorList>
            <person name="Patra A.K."/>
            <person name="Ho P.T."/>
            <person name="Jun S."/>
            <person name="Lee S.J."/>
            <person name="Kim Y."/>
            <person name="Won Y.J."/>
        </authorList>
    </citation>
    <scope>NUCLEOTIDE SEQUENCE [LARGE SCALE GENOMIC DNA]</scope>
    <source>
        <strain evidence="1">Wonlab-2016</strain>
    </source>
</reference>